<dbReference type="Proteomes" id="UP000422644">
    <property type="component" value="Chromosome"/>
</dbReference>
<reference evidence="1 2" key="1">
    <citation type="submission" date="2019-07" db="EMBL/GenBank/DDBJ databases">
        <title>Complete Genome Sequence of Leptotrichia trevisanii Strain JMUB3870.</title>
        <authorList>
            <person name="Watanabe S."/>
            <person name="Cui L."/>
        </authorList>
    </citation>
    <scope>NUCLEOTIDE SEQUENCE [LARGE SCALE GENOMIC DNA]</scope>
    <source>
        <strain evidence="1 2">JMUB3870</strain>
    </source>
</reference>
<sequence length="633" mass="75273">MGNTVTRNELRERVRKILVGTLLNEEEKVSDNLLDTVIKYYFPKQEKNIINGEEKWIPKKQKVIPEEEKFLERGYEDLIKKEREKISGEIDINKVKVIVSAFSLSPKNSLLEEYPFEKDLRIFDNIEKIYLFYTKETEYKFESYKNNCKFNEKIEGVEIDGRTVDETYKKLRELVLKNKINKDSTILDMTLGMKTISIAFYRIAVERQLKAVNWNEKFLSSYTMINENEFVENKNGGTPRIALSAKLSLMKEPIKESARIYSRINDSIRRGNFEAVGNLYEINGNNDMAFFYKELDTIFNADKIIKYNNFEYFYEDVGKLLDRILAKSREFSDMEISKVKKGVAYLANLVWIFSSRKKGKDSKFKLSESDFVENNFSDFRRGEENGIDLEDREEWDDSLEEIMIYLKFKYVILTNKPYFYFERIVNDMKKSQIDDNIQEKIRKYIEESEKESKKISLEKIYKLMFSKKYNFYEEIKKYDMESTLLEILENSLSYKNGILIIPIKSEYNLEAFTLKINFNEEKGLKNILKLRNFEVPIKYEPVHELLREIEIRGYDSTVTNDKIEKIFKKVENPNQSITKFKDVIKNINEVIKEKLKKEAKNENKKIEIKIPDFIEMSNAKKDYSVRISDKWKI</sequence>
<evidence type="ECO:0000313" key="1">
    <source>
        <dbReference type="EMBL" id="BBM45423.1"/>
    </source>
</evidence>
<dbReference type="RefSeq" id="WP_155282858.1">
    <property type="nucleotide sequence ID" value="NZ_AP019831.1"/>
</dbReference>
<evidence type="ECO:0000313" key="2">
    <source>
        <dbReference type="Proteomes" id="UP000422644"/>
    </source>
</evidence>
<proteinExistence type="predicted"/>
<gene>
    <name evidence="1" type="ORF">JMUB3870_1542</name>
</gene>
<evidence type="ECO:0008006" key="3">
    <source>
        <dbReference type="Google" id="ProtNLM"/>
    </source>
</evidence>
<dbReference type="AlphaFoldDB" id="A0A510K6H7"/>
<organism evidence="1 2">
    <name type="scientific">Leptotrichia trevisanii</name>
    <dbReference type="NCBI Taxonomy" id="109328"/>
    <lineage>
        <taxon>Bacteria</taxon>
        <taxon>Fusobacteriati</taxon>
        <taxon>Fusobacteriota</taxon>
        <taxon>Fusobacteriia</taxon>
        <taxon>Fusobacteriales</taxon>
        <taxon>Leptotrichiaceae</taxon>
        <taxon>Leptotrichia</taxon>
    </lineage>
</organism>
<dbReference type="OrthoDB" id="82486at2"/>
<keyword evidence="2" id="KW-1185">Reference proteome</keyword>
<name>A0A510K6H7_9FUSO</name>
<accession>A0A510K6H7</accession>
<dbReference type="EMBL" id="AP019831">
    <property type="protein sequence ID" value="BBM45423.1"/>
    <property type="molecule type" value="Genomic_DNA"/>
</dbReference>
<protein>
    <recommendedName>
        <fullName evidence="3">CRISPR-associated protein</fullName>
    </recommendedName>
</protein>